<comment type="caution">
    <text evidence="2">The sequence shown here is derived from an EMBL/GenBank/DDBJ whole genome shotgun (WGS) entry which is preliminary data.</text>
</comment>
<name>A0A2S6AME0_9NOCA</name>
<organism evidence="2 3">
    <name type="scientific">Nocardia nova</name>
    <dbReference type="NCBI Taxonomy" id="37330"/>
    <lineage>
        <taxon>Bacteria</taxon>
        <taxon>Bacillati</taxon>
        <taxon>Actinomycetota</taxon>
        <taxon>Actinomycetes</taxon>
        <taxon>Mycobacteriales</taxon>
        <taxon>Nocardiaceae</taxon>
        <taxon>Nocardia</taxon>
    </lineage>
</organism>
<dbReference type="EMBL" id="PSZC01000014">
    <property type="protein sequence ID" value="PPJ36379.1"/>
    <property type="molecule type" value="Genomic_DNA"/>
</dbReference>
<sequence length="351" mass="36321">MAQMNKLLDRTGRAAGNGPFRMRVWATFAPLIVVAATLGGCGSAPENGTADHGATTSSHAATGSIPGVVPADPNSYRADSGGVDGYYFTSPSGLWRCAIIPGGHNPQAGCQPSTNTRPDMGVAGAPTVEDQFTHGQAQPNAIRVDRSSGPRFDHLGQAIFWLTPGEAQMLPYNSPLTAGGFTCNTQETGVSCRDDQSGRGFTFSTAGFSMSYSDVEAWARTISPPAAQAPEPPADGTNCGARGFRFENVHGSTPCDFMVEVWSRYRADAPAGGAHTVEGLAGGSIAFCSDGPDVPGSAGTCGYGGWGFRAFGEAGRPEAAASGLVRGLDFREASCTLRFVLDADGVCHLGR</sequence>
<evidence type="ECO:0000313" key="2">
    <source>
        <dbReference type="EMBL" id="PPJ36379.1"/>
    </source>
</evidence>
<dbReference type="Proteomes" id="UP000239874">
    <property type="component" value="Unassembled WGS sequence"/>
</dbReference>
<dbReference type="AlphaFoldDB" id="A0A2S6AME0"/>
<proteinExistence type="predicted"/>
<protein>
    <submittedName>
        <fullName evidence="2">Uncharacterized protein</fullName>
    </submittedName>
</protein>
<evidence type="ECO:0000313" key="3">
    <source>
        <dbReference type="Proteomes" id="UP000239874"/>
    </source>
</evidence>
<accession>A0A2S6AME0</accession>
<evidence type="ECO:0000256" key="1">
    <source>
        <dbReference type="SAM" id="MobiDB-lite"/>
    </source>
</evidence>
<feature type="region of interest" description="Disordered" evidence="1">
    <location>
        <begin position="47"/>
        <end position="68"/>
    </location>
</feature>
<gene>
    <name evidence="2" type="ORF">C5E45_20215</name>
</gene>
<reference evidence="2 3" key="1">
    <citation type="submission" date="2018-02" db="EMBL/GenBank/DDBJ databases">
        <title>8 Nocardia nova and 1 Nocardia cyriacigeorgica strain used for evolution to TMP-SMX.</title>
        <authorList>
            <person name="Mehta H."/>
            <person name="Weng J."/>
            <person name="Shamoo Y."/>
        </authorList>
    </citation>
    <scope>NUCLEOTIDE SEQUENCE [LARGE SCALE GENOMIC DNA]</scope>
    <source>
        <strain evidence="2 3">MDA3139</strain>
    </source>
</reference>